<dbReference type="OrthoDB" id="264354at2759"/>
<organism evidence="1 2">
    <name type="scientific">Monoraphidium neglectum</name>
    <dbReference type="NCBI Taxonomy" id="145388"/>
    <lineage>
        <taxon>Eukaryota</taxon>
        <taxon>Viridiplantae</taxon>
        <taxon>Chlorophyta</taxon>
        <taxon>core chlorophytes</taxon>
        <taxon>Chlorophyceae</taxon>
        <taxon>CS clade</taxon>
        <taxon>Sphaeropleales</taxon>
        <taxon>Selenastraceae</taxon>
        <taxon>Monoraphidium</taxon>
    </lineage>
</organism>
<evidence type="ECO:0000313" key="2">
    <source>
        <dbReference type="Proteomes" id="UP000054498"/>
    </source>
</evidence>
<dbReference type="AlphaFoldDB" id="A0A0D2MB91"/>
<dbReference type="Pfam" id="PF02622">
    <property type="entry name" value="DUF179"/>
    <property type="match status" value="1"/>
</dbReference>
<proteinExistence type="predicted"/>
<dbReference type="SUPFAM" id="SSF143456">
    <property type="entry name" value="VC0467-like"/>
    <property type="match status" value="1"/>
</dbReference>
<dbReference type="Gene3D" id="3.40.1740.10">
    <property type="entry name" value="VC0467-like"/>
    <property type="match status" value="1"/>
</dbReference>
<evidence type="ECO:0000313" key="1">
    <source>
        <dbReference type="EMBL" id="KIY92595.1"/>
    </source>
</evidence>
<name>A0A0D2MB91_9CHLO</name>
<sequence length="72" mass="8086">QQQQQQQQQQQPQQEVVRVYNGACAWASGQLEGELRGGVWGLVTQAAVADVAGTPPQRLWRELTDSGRLRWL</sequence>
<accession>A0A0D2MB91</accession>
<gene>
    <name evidence="1" type="ORF">MNEG_15367</name>
</gene>
<dbReference type="GeneID" id="25733021"/>
<dbReference type="KEGG" id="mng:MNEG_15367"/>
<reference evidence="1 2" key="1">
    <citation type="journal article" date="2013" name="BMC Genomics">
        <title>Reconstruction of the lipid metabolism for the microalga Monoraphidium neglectum from its genome sequence reveals characteristics suitable for biofuel production.</title>
        <authorList>
            <person name="Bogen C."/>
            <person name="Al-Dilaimi A."/>
            <person name="Albersmeier A."/>
            <person name="Wichmann J."/>
            <person name="Grundmann M."/>
            <person name="Rupp O."/>
            <person name="Lauersen K.J."/>
            <person name="Blifernez-Klassen O."/>
            <person name="Kalinowski J."/>
            <person name="Goesmann A."/>
            <person name="Mussgnug J.H."/>
            <person name="Kruse O."/>
        </authorList>
    </citation>
    <scope>NUCLEOTIDE SEQUENCE [LARGE SCALE GENOMIC DNA]</scope>
    <source>
        <strain evidence="1 2">SAG 48.87</strain>
    </source>
</reference>
<dbReference type="InterPro" id="IPR003774">
    <property type="entry name" value="AlgH-like"/>
</dbReference>
<dbReference type="EMBL" id="KK105482">
    <property type="protein sequence ID" value="KIY92595.1"/>
    <property type="molecule type" value="Genomic_DNA"/>
</dbReference>
<dbReference type="Proteomes" id="UP000054498">
    <property type="component" value="Unassembled WGS sequence"/>
</dbReference>
<protein>
    <submittedName>
        <fullName evidence="1">Uncharacterized protein</fullName>
    </submittedName>
</protein>
<keyword evidence="2" id="KW-1185">Reference proteome</keyword>
<feature type="non-terminal residue" evidence="1">
    <location>
        <position position="1"/>
    </location>
</feature>
<dbReference type="RefSeq" id="XP_013891615.1">
    <property type="nucleotide sequence ID" value="XM_014036161.1"/>
</dbReference>